<organism evidence="2 3">
    <name type="scientific">Rosistilla ulvae</name>
    <dbReference type="NCBI Taxonomy" id="1930277"/>
    <lineage>
        <taxon>Bacteria</taxon>
        <taxon>Pseudomonadati</taxon>
        <taxon>Planctomycetota</taxon>
        <taxon>Planctomycetia</taxon>
        <taxon>Pirellulales</taxon>
        <taxon>Pirellulaceae</taxon>
        <taxon>Rosistilla</taxon>
    </lineage>
</organism>
<dbReference type="Proteomes" id="UP000319557">
    <property type="component" value="Chromosome"/>
</dbReference>
<name>A0A517LZB7_9BACT</name>
<evidence type="ECO:0000313" key="2">
    <source>
        <dbReference type="EMBL" id="QDS87968.1"/>
    </source>
</evidence>
<accession>A0A517LZB7</accession>
<proteinExistence type="predicted"/>
<keyword evidence="1" id="KW-0812">Transmembrane</keyword>
<dbReference type="EMBL" id="CP036261">
    <property type="protein sequence ID" value="QDS87968.1"/>
    <property type="molecule type" value="Genomic_DNA"/>
</dbReference>
<reference evidence="2 3" key="1">
    <citation type="submission" date="2019-02" db="EMBL/GenBank/DDBJ databases">
        <title>Deep-cultivation of Planctomycetes and their phenomic and genomic characterization uncovers novel biology.</title>
        <authorList>
            <person name="Wiegand S."/>
            <person name="Jogler M."/>
            <person name="Boedeker C."/>
            <person name="Pinto D."/>
            <person name="Vollmers J."/>
            <person name="Rivas-Marin E."/>
            <person name="Kohn T."/>
            <person name="Peeters S.H."/>
            <person name="Heuer A."/>
            <person name="Rast P."/>
            <person name="Oberbeckmann S."/>
            <person name="Bunk B."/>
            <person name="Jeske O."/>
            <person name="Meyerdierks A."/>
            <person name="Storesund J.E."/>
            <person name="Kallscheuer N."/>
            <person name="Luecker S."/>
            <person name="Lage O.M."/>
            <person name="Pohl T."/>
            <person name="Merkel B.J."/>
            <person name="Hornburger P."/>
            <person name="Mueller R.-W."/>
            <person name="Bruemmer F."/>
            <person name="Labrenz M."/>
            <person name="Spormann A.M."/>
            <person name="Op den Camp H."/>
            <person name="Overmann J."/>
            <person name="Amann R."/>
            <person name="Jetten M.S.M."/>
            <person name="Mascher T."/>
            <person name="Medema M.H."/>
            <person name="Devos D.P."/>
            <person name="Kaster A.-K."/>
            <person name="Ovreas L."/>
            <person name="Rohde M."/>
            <person name="Galperin M.Y."/>
            <person name="Jogler C."/>
        </authorList>
    </citation>
    <scope>NUCLEOTIDE SEQUENCE [LARGE SCALE GENOMIC DNA]</scope>
    <source>
        <strain evidence="2 3">EC9</strain>
    </source>
</reference>
<evidence type="ECO:0008006" key="4">
    <source>
        <dbReference type="Google" id="ProtNLM"/>
    </source>
</evidence>
<feature type="transmembrane region" description="Helical" evidence="1">
    <location>
        <begin position="12"/>
        <end position="28"/>
    </location>
</feature>
<sequence>MVAVCPTRRSSAFLYTVIVWIGVLPWVSGCGSSPGDPSGTISGRVTYAGQPVQQGVVTFYSSELGVGISEELQEGGQYKTNTPIPTGSYVVTVLPPEQPPSMEEELVVEIAPVKDIPEKYRDPSQSGLKLEVTQGDNSFDIDMTK</sequence>
<dbReference type="AlphaFoldDB" id="A0A517LZB7"/>
<protein>
    <recommendedName>
        <fullName evidence="4">Carboxypeptidase regulatory-like domain-containing protein</fullName>
    </recommendedName>
</protein>
<keyword evidence="1" id="KW-1133">Transmembrane helix</keyword>
<keyword evidence="1" id="KW-0472">Membrane</keyword>
<gene>
    <name evidence="2" type="ORF">EC9_21530</name>
</gene>
<dbReference type="KEGG" id="ruv:EC9_21530"/>
<evidence type="ECO:0000256" key="1">
    <source>
        <dbReference type="SAM" id="Phobius"/>
    </source>
</evidence>
<keyword evidence="3" id="KW-1185">Reference proteome</keyword>
<evidence type="ECO:0000313" key="3">
    <source>
        <dbReference type="Proteomes" id="UP000319557"/>
    </source>
</evidence>